<dbReference type="RefSeq" id="WP_066407203.1">
    <property type="nucleotide sequence ID" value="NZ_FKBS01000006.1"/>
</dbReference>
<proteinExistence type="predicted"/>
<feature type="region of interest" description="Disordered" evidence="1">
    <location>
        <begin position="102"/>
        <end position="125"/>
    </location>
</feature>
<accession>A0A157KRW3</accession>
<organism evidence="2 3">
    <name type="scientific">Bordetella ansorpii</name>
    <dbReference type="NCBI Taxonomy" id="288768"/>
    <lineage>
        <taxon>Bacteria</taxon>
        <taxon>Pseudomonadati</taxon>
        <taxon>Pseudomonadota</taxon>
        <taxon>Betaproteobacteria</taxon>
        <taxon>Burkholderiales</taxon>
        <taxon>Alcaligenaceae</taxon>
        <taxon>Bordetella</taxon>
    </lineage>
</organism>
<dbReference type="OrthoDB" id="9182752at2"/>
<feature type="region of interest" description="Disordered" evidence="1">
    <location>
        <begin position="139"/>
        <end position="197"/>
    </location>
</feature>
<evidence type="ECO:0000313" key="3">
    <source>
        <dbReference type="Proteomes" id="UP000077037"/>
    </source>
</evidence>
<dbReference type="Proteomes" id="UP000077037">
    <property type="component" value="Unassembled WGS sequence"/>
</dbReference>
<evidence type="ECO:0000256" key="1">
    <source>
        <dbReference type="SAM" id="MobiDB-lite"/>
    </source>
</evidence>
<sequence>MSWRVLFAVLLLAVGAAAFGGIQLGDWLVAHAPQATPAPGQEETEASQQPVLDANGRPYVAQPPQPRVDGSLGVPDKPAGAEWAIPTVSLFDTVTDPSVQISRTNVSQEEARQLAANSDVPLPTGGSDITTLDLQSLGSQGAGIQPTAQQPQQPNVAPIRPAPGVSINQQAMGQPSQPMAMGQPAQPAAPQNNPGNWQESLRHELAQCSNQGFFERPTCSWNARNKYCAPNRAWGAIPECPQRP</sequence>
<name>A0A157KRW3_9BORD</name>
<reference evidence="2 3" key="1">
    <citation type="submission" date="2016-03" db="EMBL/GenBank/DDBJ databases">
        <authorList>
            <consortium name="Pathogen Informatics"/>
        </authorList>
    </citation>
    <scope>NUCLEOTIDE SEQUENCE [LARGE SCALE GENOMIC DNA]</scope>
    <source>
        <strain evidence="2 3">NCTC13364</strain>
    </source>
</reference>
<gene>
    <name evidence="2" type="ORF">SAMEA1982600_00447</name>
</gene>
<dbReference type="EMBL" id="FKBS01000006">
    <property type="protein sequence ID" value="SAH86719.1"/>
    <property type="molecule type" value="Genomic_DNA"/>
</dbReference>
<dbReference type="AlphaFoldDB" id="A0A157KRW3"/>
<feature type="compositionally biased region" description="Polar residues" evidence="1">
    <location>
        <begin position="146"/>
        <end position="155"/>
    </location>
</feature>
<feature type="compositionally biased region" description="Low complexity" evidence="1">
    <location>
        <begin position="172"/>
        <end position="197"/>
    </location>
</feature>
<protein>
    <submittedName>
        <fullName evidence="2">Uncharacterized protein</fullName>
    </submittedName>
</protein>
<evidence type="ECO:0000313" key="2">
    <source>
        <dbReference type="EMBL" id="SAH86719.1"/>
    </source>
</evidence>